<keyword evidence="1" id="KW-0677">Repeat</keyword>
<evidence type="ECO:0000313" key="3">
    <source>
        <dbReference type="EMBL" id="KAF5339605.1"/>
    </source>
</evidence>
<dbReference type="PANTHER" id="PTHR10039">
    <property type="entry name" value="AMELOGENIN"/>
    <property type="match status" value="1"/>
</dbReference>
<dbReference type="AlphaFoldDB" id="A0A8H5CDA3"/>
<evidence type="ECO:0000259" key="2">
    <source>
        <dbReference type="Pfam" id="PF24883"/>
    </source>
</evidence>
<evidence type="ECO:0000313" key="4">
    <source>
        <dbReference type="Proteomes" id="UP000541558"/>
    </source>
</evidence>
<dbReference type="Pfam" id="PF24883">
    <property type="entry name" value="NPHP3_N"/>
    <property type="match status" value="1"/>
</dbReference>
<dbReference type="PANTHER" id="PTHR10039:SF14">
    <property type="entry name" value="NACHT DOMAIN-CONTAINING PROTEIN"/>
    <property type="match status" value="1"/>
</dbReference>
<dbReference type="InterPro" id="IPR056884">
    <property type="entry name" value="NPHP3-like_N"/>
</dbReference>
<feature type="domain" description="Nephrocystin 3-like N-terminal" evidence="2">
    <location>
        <begin position="90"/>
        <end position="262"/>
    </location>
</feature>
<sequence length="827" mass="92513">MVSILKLTSGYYCSTEMLTVQSQDPVIYHNANCEITGQTYINGPVYNHYGSQGSRSILNPIRDASYTRNRKQSPPDSNCLPGTRKSILQQVVAWADASVLFNNPHVLWLYGYVGCGKSAIAQTVAEQYARKGRLAGSFFFFRTSPERSKVARLAVTLASQVAAAIPSTAPRIEAALKALGGPDQDPNTISLSSQLQQLVYDPINAARWDRMGLDRLRGPYIIILDGLDECDDHEDLALFIEHLLDFFDRNPRVPLRFFITSRVEEYIRTRLDRSDQVCLVDLVDHTSLEDITIALGIHFASAAIHDRVIQAYGEWPSPADQLLLAKKIGCSYIWMSTIVQFILKPSNDGRTPMDRLPAALKMESGLDDLYTHTLSLAEGLPHFASIIATITLARRPVSILEIAELIRFRVKKFEVVQVLIRLHSIFQVPGNDITPVNLCHISLYDYLTQPKRSGRFTVAPSKHGHLASRCFDILSLEEPLESVAYQYAVDNFGSHLLFNWKELCKRSDLSPGHSMAEIIISHAQRIFRDEASNILTTIYILMDFKSIPRTTTNSRARLTGDGLKVLPEVLRNLGSRYGKLHIVSAFADALKVLEGERTFDLRHRFSLVWGVISRPPLPPLASFYLQLVKLGIKHLLTGSINRYHSSGGVETVEWNIALSTSTSPSPLFFFWCLSTWPQHLAIALEYGLLDWKAINERTAVQQKSRRVLMMDAPSTRRTLKAITEEGSPQRGLVIEGLRCVDKALYKLAGPSNPVIPRGEVTPKAGRSGSSDYKIYDPIVLATMHRAEFSILDLFEVSFIPVFQSIGNTSDLALDTDAILGTQRLVFR</sequence>
<proteinExistence type="predicted"/>
<gene>
    <name evidence="3" type="ORF">D9611_011474</name>
</gene>
<dbReference type="OrthoDB" id="2969636at2759"/>
<keyword evidence="4" id="KW-1185">Reference proteome</keyword>
<evidence type="ECO:0000256" key="1">
    <source>
        <dbReference type="ARBA" id="ARBA00022737"/>
    </source>
</evidence>
<name>A0A8H5CDA3_9AGAR</name>
<comment type="caution">
    <text evidence="3">The sequence shown here is derived from an EMBL/GenBank/DDBJ whole genome shotgun (WGS) entry which is preliminary data.</text>
</comment>
<dbReference type="Gene3D" id="3.40.50.300">
    <property type="entry name" value="P-loop containing nucleotide triphosphate hydrolases"/>
    <property type="match status" value="1"/>
</dbReference>
<dbReference type="InterPro" id="IPR027417">
    <property type="entry name" value="P-loop_NTPase"/>
</dbReference>
<reference evidence="3 4" key="1">
    <citation type="journal article" date="2020" name="ISME J.">
        <title>Uncovering the hidden diversity of litter-decomposition mechanisms in mushroom-forming fungi.</title>
        <authorList>
            <person name="Floudas D."/>
            <person name="Bentzer J."/>
            <person name="Ahren D."/>
            <person name="Johansson T."/>
            <person name="Persson P."/>
            <person name="Tunlid A."/>
        </authorList>
    </citation>
    <scope>NUCLEOTIDE SEQUENCE [LARGE SCALE GENOMIC DNA]</scope>
    <source>
        <strain evidence="3 4">CBS 175.51</strain>
    </source>
</reference>
<dbReference type="EMBL" id="JAACJK010000007">
    <property type="protein sequence ID" value="KAF5339605.1"/>
    <property type="molecule type" value="Genomic_DNA"/>
</dbReference>
<organism evidence="3 4">
    <name type="scientific">Ephemerocybe angulata</name>
    <dbReference type="NCBI Taxonomy" id="980116"/>
    <lineage>
        <taxon>Eukaryota</taxon>
        <taxon>Fungi</taxon>
        <taxon>Dikarya</taxon>
        <taxon>Basidiomycota</taxon>
        <taxon>Agaricomycotina</taxon>
        <taxon>Agaricomycetes</taxon>
        <taxon>Agaricomycetidae</taxon>
        <taxon>Agaricales</taxon>
        <taxon>Agaricineae</taxon>
        <taxon>Psathyrellaceae</taxon>
        <taxon>Ephemerocybe</taxon>
    </lineage>
</organism>
<dbReference type="SUPFAM" id="SSF52540">
    <property type="entry name" value="P-loop containing nucleoside triphosphate hydrolases"/>
    <property type="match status" value="1"/>
</dbReference>
<protein>
    <recommendedName>
        <fullName evidence="2">Nephrocystin 3-like N-terminal domain-containing protein</fullName>
    </recommendedName>
</protein>
<accession>A0A8H5CDA3</accession>
<dbReference type="Proteomes" id="UP000541558">
    <property type="component" value="Unassembled WGS sequence"/>
</dbReference>